<feature type="domain" description="AMP-binding enzyme C-terminal" evidence="4">
    <location>
        <begin position="383"/>
        <end position="455"/>
    </location>
</feature>
<dbReference type="Proteomes" id="UP000195326">
    <property type="component" value="Unassembled WGS sequence"/>
</dbReference>
<dbReference type="Gene3D" id="3.40.50.12780">
    <property type="entry name" value="N-terminal domain of ligase-like"/>
    <property type="match status" value="1"/>
</dbReference>
<dbReference type="GO" id="GO:0031956">
    <property type="term" value="F:medium-chain fatty acid-CoA ligase activity"/>
    <property type="evidence" value="ECO:0007669"/>
    <property type="project" value="TreeGrafter"/>
</dbReference>
<dbReference type="AlphaFoldDB" id="A0A1Y4LFF1"/>
<sequence length="462" mass="51242">MENYPDYPVRKVLNLLALLQTSVELYGTQAAFCRTQERITYHQFERAVLCVAGSLIHDQGRFILIHAEDPFLFAAAYFATVITGNIAVLIDMEHCPSGAVLPPIEYTLTDTDILKHLDIPPISYNSVPPQNSETVCTIIYSSGTTSASKGIMLSQKNLCCNVMSGLEKYRFSCEDRLLQLIPYYHAFGLVCDLLAPLLSGSAICIPDSKAQALSQMASFRPTMMNVPPAVAEAFLTLARRTKNLDIFTGGQLRKLLCGGAGLRAETTKALLQWNIKALGCYGVSECSPCISVNRDNYYKAGSAGIPLNCNKVRIAEDGEIIIRGDNVMLGYYGDPELTAQVIVDGEYHTGDLGYWDEDGFLYVSGRKNNIIVFEDGTKCLPEKLEEVILKHPGVQEVIVFARKTSSGLRLCSLVYVPEIARQEEIKKYILSIPTYQPFFSIEFTQKPLPKTNTGKVKRNVWN</sequence>
<evidence type="ECO:0000259" key="4">
    <source>
        <dbReference type="Pfam" id="PF13193"/>
    </source>
</evidence>
<dbReference type="PANTHER" id="PTHR43201">
    <property type="entry name" value="ACYL-COA SYNTHETASE"/>
    <property type="match status" value="1"/>
</dbReference>
<dbReference type="Pfam" id="PF00501">
    <property type="entry name" value="AMP-binding"/>
    <property type="match status" value="1"/>
</dbReference>
<organism evidence="5 6">
    <name type="scientific">Butyricicoccus pullicaecorum</name>
    <dbReference type="NCBI Taxonomy" id="501571"/>
    <lineage>
        <taxon>Bacteria</taxon>
        <taxon>Bacillati</taxon>
        <taxon>Bacillota</taxon>
        <taxon>Clostridia</taxon>
        <taxon>Eubacteriales</taxon>
        <taxon>Butyricicoccaceae</taxon>
        <taxon>Butyricicoccus</taxon>
    </lineage>
</organism>
<evidence type="ECO:0000313" key="6">
    <source>
        <dbReference type="Proteomes" id="UP000195326"/>
    </source>
</evidence>
<proteinExistence type="inferred from homology"/>
<dbReference type="InterPro" id="IPR025110">
    <property type="entry name" value="AMP-bd_C"/>
</dbReference>
<evidence type="ECO:0000313" key="5">
    <source>
        <dbReference type="EMBL" id="OUP55434.1"/>
    </source>
</evidence>
<comment type="caution">
    <text evidence="5">The sequence shown here is derived from an EMBL/GenBank/DDBJ whole genome shotgun (WGS) entry which is preliminary data.</text>
</comment>
<evidence type="ECO:0000256" key="2">
    <source>
        <dbReference type="ARBA" id="ARBA00022598"/>
    </source>
</evidence>
<gene>
    <name evidence="5" type="ORF">B5F15_14735</name>
</gene>
<evidence type="ECO:0000256" key="1">
    <source>
        <dbReference type="ARBA" id="ARBA00006432"/>
    </source>
</evidence>
<reference evidence="6" key="1">
    <citation type="submission" date="2017-04" db="EMBL/GenBank/DDBJ databases">
        <title>Function of individual gut microbiota members based on whole genome sequencing of pure cultures obtained from chicken caecum.</title>
        <authorList>
            <person name="Medvecky M."/>
            <person name="Cejkova D."/>
            <person name="Polansky O."/>
            <person name="Karasova D."/>
            <person name="Kubasova T."/>
            <person name="Cizek A."/>
            <person name="Rychlik I."/>
        </authorList>
    </citation>
    <scope>NUCLEOTIDE SEQUENCE [LARGE SCALE GENOMIC DNA]</scope>
    <source>
        <strain evidence="6">An179</strain>
    </source>
</reference>
<dbReference type="InterPro" id="IPR000873">
    <property type="entry name" value="AMP-dep_synth/lig_dom"/>
</dbReference>
<dbReference type="GO" id="GO:0006631">
    <property type="term" value="P:fatty acid metabolic process"/>
    <property type="evidence" value="ECO:0007669"/>
    <property type="project" value="TreeGrafter"/>
</dbReference>
<dbReference type="InterPro" id="IPR020845">
    <property type="entry name" value="AMP-binding_CS"/>
</dbReference>
<dbReference type="EMBL" id="NFKL01000027">
    <property type="protein sequence ID" value="OUP55434.1"/>
    <property type="molecule type" value="Genomic_DNA"/>
</dbReference>
<comment type="similarity">
    <text evidence="1">Belongs to the ATP-dependent AMP-binding enzyme family.</text>
</comment>
<dbReference type="Gene3D" id="3.30.300.30">
    <property type="match status" value="1"/>
</dbReference>
<accession>A0A1Y4LFF1</accession>
<evidence type="ECO:0000259" key="3">
    <source>
        <dbReference type="Pfam" id="PF00501"/>
    </source>
</evidence>
<feature type="domain" description="AMP-dependent synthetase/ligase" evidence="3">
    <location>
        <begin position="126"/>
        <end position="332"/>
    </location>
</feature>
<dbReference type="Pfam" id="PF13193">
    <property type="entry name" value="AMP-binding_C"/>
    <property type="match status" value="1"/>
</dbReference>
<dbReference type="PROSITE" id="PS00455">
    <property type="entry name" value="AMP_BINDING"/>
    <property type="match status" value="1"/>
</dbReference>
<dbReference type="InterPro" id="IPR045851">
    <property type="entry name" value="AMP-bd_C_sf"/>
</dbReference>
<protein>
    <submittedName>
        <fullName evidence="5">Uncharacterized protein</fullName>
    </submittedName>
</protein>
<dbReference type="InterPro" id="IPR042099">
    <property type="entry name" value="ANL_N_sf"/>
</dbReference>
<dbReference type="SUPFAM" id="SSF56801">
    <property type="entry name" value="Acetyl-CoA synthetase-like"/>
    <property type="match status" value="1"/>
</dbReference>
<name>A0A1Y4LFF1_9FIRM</name>
<keyword evidence="2" id="KW-0436">Ligase</keyword>
<dbReference type="PANTHER" id="PTHR43201:SF5">
    <property type="entry name" value="MEDIUM-CHAIN ACYL-COA LIGASE ACSF2, MITOCHONDRIAL"/>
    <property type="match status" value="1"/>
</dbReference>
<dbReference type="RefSeq" id="WP_087415860.1">
    <property type="nucleotide sequence ID" value="NZ_NFKL01000027.1"/>
</dbReference>